<evidence type="ECO:0000313" key="4">
    <source>
        <dbReference type="Proteomes" id="UP000005222"/>
    </source>
</evidence>
<dbReference type="Pfam" id="PF00855">
    <property type="entry name" value="PWWP"/>
    <property type="match status" value="1"/>
</dbReference>
<proteinExistence type="predicted"/>
<gene>
    <name evidence="3" type="primary">Piso0_004878</name>
    <name evidence="3" type="ORF">GNLVRS01_PISO0N03093g</name>
</gene>
<dbReference type="EMBL" id="FO082046">
    <property type="protein sequence ID" value="CCE86392.1"/>
    <property type="molecule type" value="Genomic_DNA"/>
</dbReference>
<dbReference type="Gene3D" id="2.30.30.140">
    <property type="match status" value="1"/>
</dbReference>
<dbReference type="SUPFAM" id="SSF63748">
    <property type="entry name" value="Tudor/PWWP/MBT"/>
    <property type="match status" value="1"/>
</dbReference>
<dbReference type="AlphaFoldDB" id="G8Y0N9"/>
<dbReference type="OMA" id="DTFMWAT"/>
<protein>
    <submittedName>
        <fullName evidence="3">Piso0_004878 protein</fullName>
    </submittedName>
</protein>
<feature type="region of interest" description="Disordered" evidence="1">
    <location>
        <begin position="153"/>
        <end position="256"/>
    </location>
</feature>
<feature type="compositionally biased region" description="Basic and acidic residues" evidence="1">
    <location>
        <begin position="435"/>
        <end position="447"/>
    </location>
</feature>
<dbReference type="CDD" id="cd05840">
    <property type="entry name" value="PWWP_ScIOC4-like"/>
    <property type="match status" value="1"/>
</dbReference>
<feature type="compositionally biased region" description="Polar residues" evidence="1">
    <location>
        <begin position="22"/>
        <end position="32"/>
    </location>
</feature>
<accession>G8Y0N9</accession>
<feature type="compositionally biased region" description="Acidic residues" evidence="1">
    <location>
        <begin position="168"/>
        <end position="197"/>
    </location>
</feature>
<feature type="region of interest" description="Disordered" evidence="1">
    <location>
        <begin position="392"/>
        <end position="447"/>
    </location>
</feature>
<feature type="compositionally biased region" description="Acidic residues" evidence="1">
    <location>
        <begin position="1"/>
        <end position="10"/>
    </location>
</feature>
<name>G8Y0N9_PICSO</name>
<dbReference type="HOGENOM" id="CLU_049642_0_0_1"/>
<dbReference type="STRING" id="559304.G8Y0N9"/>
<feature type="compositionally biased region" description="Low complexity" evidence="1">
    <location>
        <begin position="223"/>
        <end position="236"/>
    </location>
</feature>
<reference evidence="3 4" key="1">
    <citation type="journal article" date="2012" name="G3 (Bethesda)">
        <title>Pichia sorbitophila, an interspecies yeast hybrid reveals early steps of genome resolution following polyploidization.</title>
        <authorList>
            <person name="Leh Louis V."/>
            <person name="Despons L."/>
            <person name="Friedrich A."/>
            <person name="Martin T."/>
            <person name="Durrens P."/>
            <person name="Casaregola S."/>
            <person name="Neuveglise C."/>
            <person name="Fairhead C."/>
            <person name="Marck C."/>
            <person name="Cruz J.A."/>
            <person name="Straub M.L."/>
            <person name="Kugler V."/>
            <person name="Sacerdot C."/>
            <person name="Uzunov Z."/>
            <person name="Thierry A."/>
            <person name="Weiss S."/>
            <person name="Bleykasten C."/>
            <person name="De Montigny J."/>
            <person name="Jacques N."/>
            <person name="Jung P."/>
            <person name="Lemaire M."/>
            <person name="Mallet S."/>
            <person name="Morel G."/>
            <person name="Richard G.F."/>
            <person name="Sarkar A."/>
            <person name="Savel G."/>
            <person name="Schacherer J."/>
            <person name="Seret M.L."/>
            <person name="Talla E."/>
            <person name="Samson G."/>
            <person name="Jubin C."/>
            <person name="Poulain J."/>
            <person name="Vacherie B."/>
            <person name="Barbe V."/>
            <person name="Pelletier E."/>
            <person name="Sherman D.J."/>
            <person name="Westhof E."/>
            <person name="Weissenbach J."/>
            <person name="Baret P.V."/>
            <person name="Wincker P."/>
            <person name="Gaillardin C."/>
            <person name="Dujon B."/>
            <person name="Souciet J.L."/>
        </authorList>
    </citation>
    <scope>NUCLEOTIDE SEQUENCE [LARGE SCALE GENOMIC DNA]</scope>
    <source>
        <strain evidence="4">ATCC MYA-4447 / BCRC 22081 / CBS 7064 / NBRC 10061 / NRRL Y-12695</strain>
    </source>
</reference>
<feature type="region of interest" description="Disordered" evidence="1">
    <location>
        <begin position="1"/>
        <end position="47"/>
    </location>
</feature>
<dbReference type="InterPro" id="IPR035503">
    <property type="entry name" value="IOC4-like_PWWP"/>
</dbReference>
<dbReference type="Proteomes" id="UP000005222">
    <property type="component" value="Chromosome N"/>
</dbReference>
<organism evidence="3 4">
    <name type="scientific">Pichia sorbitophila (strain ATCC MYA-4447 / BCRC 22081 / CBS 7064 / NBRC 10061 / NRRL Y-12695)</name>
    <name type="common">Hybrid yeast</name>
    <dbReference type="NCBI Taxonomy" id="559304"/>
    <lineage>
        <taxon>Eukaryota</taxon>
        <taxon>Fungi</taxon>
        <taxon>Dikarya</taxon>
        <taxon>Ascomycota</taxon>
        <taxon>Saccharomycotina</taxon>
        <taxon>Pichiomycetes</taxon>
        <taxon>Debaryomycetaceae</taxon>
        <taxon>Millerozyma</taxon>
    </lineage>
</organism>
<dbReference type="OrthoDB" id="62853at2759"/>
<feature type="compositionally biased region" description="Basic and acidic residues" evidence="1">
    <location>
        <begin position="11"/>
        <end position="21"/>
    </location>
</feature>
<keyword evidence="4" id="KW-1185">Reference proteome</keyword>
<evidence type="ECO:0000256" key="1">
    <source>
        <dbReference type="SAM" id="MobiDB-lite"/>
    </source>
</evidence>
<dbReference type="PROSITE" id="PS50812">
    <property type="entry name" value="PWWP"/>
    <property type="match status" value="1"/>
</dbReference>
<feature type="compositionally biased region" description="Basic and acidic residues" evidence="1">
    <location>
        <begin position="237"/>
        <end position="255"/>
    </location>
</feature>
<dbReference type="eggNOG" id="ENOG502S6Q4">
    <property type="taxonomic scope" value="Eukaryota"/>
</dbReference>
<dbReference type="SMART" id="SM00293">
    <property type="entry name" value="PWWP"/>
    <property type="match status" value="1"/>
</dbReference>
<feature type="compositionally biased region" description="Polar residues" evidence="1">
    <location>
        <begin position="403"/>
        <end position="415"/>
    </location>
</feature>
<feature type="compositionally biased region" description="Basic and acidic residues" evidence="1">
    <location>
        <begin position="36"/>
        <end position="47"/>
    </location>
</feature>
<evidence type="ECO:0000259" key="2">
    <source>
        <dbReference type="PROSITE" id="PS50812"/>
    </source>
</evidence>
<evidence type="ECO:0000313" key="3">
    <source>
        <dbReference type="EMBL" id="CCE86392.1"/>
    </source>
</evidence>
<dbReference type="InterPro" id="IPR000313">
    <property type="entry name" value="PWWP_dom"/>
</dbReference>
<sequence>MPLETSEEPQEDLKVEEEKASESAQEPSNGQPDDSLDNKSDSSEKFSPKSIVLAKVKGYPSWPAMILDESLLPEHISNLKPKTLKQKKGSKPVSILPVRFFSDDTYIWIKSSDLKPLSADTVSKYFGNERRRKDKLLDNAYKLAQNPPDMELFIKWGSKGEPPKVVERDDDELDLIDEDEDEELEDLEEEDEEDYEEPPSKKRKGDNKKGSSKASDKKGKSKTGGSKSKSSKAKGGPSEKSKPAPPKKETFRDQGYDSDWGLEEIKSYSYEDGNYIFDNEKEQKRFESDFPTPAELNEELATYHQQFDDLDADLTRHLLEEDIDEKQVLSEIKELRGLYLPKTMFMKSKVQKALIITVRRPEETFPYKSIKKEAAKLLKDWIDLTVPENTLEQMQPPKEETPQELSNGQAQQSPANEKDASQAPEENTVQETENPDTHNNENGVKAE</sequence>
<feature type="domain" description="PWWP" evidence="2">
    <location>
        <begin position="48"/>
        <end position="120"/>
    </location>
</feature>
<dbReference type="InParanoid" id="G8Y0N9"/>